<accession>A0A7R7XPI2</accession>
<dbReference type="Pfam" id="PF00083">
    <property type="entry name" value="Sugar_tr"/>
    <property type="match status" value="1"/>
</dbReference>
<feature type="transmembrane region" description="Helical" evidence="8">
    <location>
        <begin position="350"/>
        <end position="368"/>
    </location>
</feature>
<keyword evidence="4 8" id="KW-0812">Transmembrane</keyword>
<feature type="transmembrane region" description="Helical" evidence="8">
    <location>
        <begin position="105"/>
        <end position="125"/>
    </location>
</feature>
<evidence type="ECO:0000259" key="10">
    <source>
        <dbReference type="PROSITE" id="PS50850"/>
    </source>
</evidence>
<gene>
    <name evidence="11" type="ORF">APUU_50053S</name>
</gene>
<keyword evidence="12" id="KW-1185">Reference proteome</keyword>
<evidence type="ECO:0000313" key="11">
    <source>
        <dbReference type="EMBL" id="BCS25342.1"/>
    </source>
</evidence>
<dbReference type="SUPFAM" id="SSF103473">
    <property type="entry name" value="MFS general substrate transporter"/>
    <property type="match status" value="1"/>
</dbReference>
<dbReference type="InterPro" id="IPR050360">
    <property type="entry name" value="MFS_Sugar_Transporters"/>
</dbReference>
<dbReference type="PANTHER" id="PTHR48022">
    <property type="entry name" value="PLASTIDIC GLUCOSE TRANSPORTER 4"/>
    <property type="match status" value="1"/>
</dbReference>
<feature type="transmembrane region" description="Helical" evidence="8">
    <location>
        <begin position="313"/>
        <end position="338"/>
    </location>
</feature>
<feature type="chain" id="PRO_5030773084" description="Major facilitator superfamily (MFS) profile domain-containing protein" evidence="9">
    <location>
        <begin position="17"/>
        <end position="445"/>
    </location>
</feature>
<dbReference type="RefSeq" id="XP_041557536.1">
    <property type="nucleotide sequence ID" value="XM_041705008.1"/>
</dbReference>
<evidence type="ECO:0000313" key="12">
    <source>
        <dbReference type="Proteomes" id="UP000654913"/>
    </source>
</evidence>
<evidence type="ECO:0000256" key="3">
    <source>
        <dbReference type="ARBA" id="ARBA00022448"/>
    </source>
</evidence>
<feature type="transmembrane region" description="Helical" evidence="8">
    <location>
        <begin position="41"/>
        <end position="63"/>
    </location>
</feature>
<dbReference type="Proteomes" id="UP000654913">
    <property type="component" value="Chromosome 5"/>
</dbReference>
<sequence length="445" mass="48113">MIAILLLTLAVGTALALLTVGASLGSLSCVWLGDVLGRRLVILIAACITIIGAILMFTSFSLAQFIVSRLVLGLGTGGCTATIPVWQSEISKVTNRGAHVVTEGIFIGGGVAIALWIDLGFYFIGNSSASWRVPFALEIVFLLVVVVFIFTLPESPRWLIKKDRQQEARAALSALENHPVESPQVTAMVDEIQQSFHTARTGSLWSIFSMGPSRILHRTVIAAAAQMFFQISGVNMITFYATAIFQEKLAFGATNARILAAAMASCQVIGGMVAFWLIERAGRRQLMLSSAIGMAICMSVLAATTAYQDSQPALIAAAVFLYLYNLIYPIGFLGLPLLYAAEVSPLHLRAAISGLANSVLWLSNFLVVEVTPVAFNNIGYRYYIVYAVINAAIAGIVYLCFPETTGLALEEIDEVFRQSQGILDPPRIAKKRLAMPRMDPVDRVL</sequence>
<evidence type="ECO:0000256" key="5">
    <source>
        <dbReference type="ARBA" id="ARBA00022989"/>
    </source>
</evidence>
<evidence type="ECO:0000256" key="8">
    <source>
        <dbReference type="SAM" id="Phobius"/>
    </source>
</evidence>
<evidence type="ECO:0000256" key="7">
    <source>
        <dbReference type="RuleBase" id="RU003346"/>
    </source>
</evidence>
<keyword evidence="3 7" id="KW-0813">Transport</keyword>
<feature type="transmembrane region" description="Helical" evidence="8">
    <location>
        <begin position="220"/>
        <end position="246"/>
    </location>
</feature>
<feature type="signal peptide" evidence="9">
    <location>
        <begin position="1"/>
        <end position="16"/>
    </location>
</feature>
<dbReference type="OrthoDB" id="6612291at2759"/>
<dbReference type="PANTHER" id="PTHR48022:SF45">
    <property type="entry name" value="MAJOR FACILITATOR SUPERFAMILY (MFS) PROFILE DOMAIN-CONTAINING PROTEIN-RELATED"/>
    <property type="match status" value="1"/>
</dbReference>
<evidence type="ECO:0000256" key="2">
    <source>
        <dbReference type="ARBA" id="ARBA00010992"/>
    </source>
</evidence>
<dbReference type="AlphaFoldDB" id="A0A7R7XPI2"/>
<feature type="transmembrane region" description="Helical" evidence="8">
    <location>
        <begin position="380"/>
        <end position="401"/>
    </location>
</feature>
<dbReference type="InterPro" id="IPR020846">
    <property type="entry name" value="MFS_dom"/>
</dbReference>
<dbReference type="PRINTS" id="PR00171">
    <property type="entry name" value="SUGRTRNSPORT"/>
</dbReference>
<protein>
    <recommendedName>
        <fullName evidence="10">Major facilitator superfamily (MFS) profile domain-containing protein</fullName>
    </recommendedName>
</protein>
<dbReference type="Gene3D" id="1.20.1250.20">
    <property type="entry name" value="MFS general substrate transporter like domains"/>
    <property type="match status" value="1"/>
</dbReference>
<dbReference type="InterPro" id="IPR003663">
    <property type="entry name" value="Sugar/inositol_transpt"/>
</dbReference>
<comment type="similarity">
    <text evidence="2 7">Belongs to the major facilitator superfamily. Sugar transporter (TC 2.A.1.1) family.</text>
</comment>
<dbReference type="KEGG" id="apuu:APUU_50053S"/>
<dbReference type="PROSITE" id="PS50850">
    <property type="entry name" value="MFS"/>
    <property type="match status" value="1"/>
</dbReference>
<dbReference type="NCBIfam" id="TIGR00879">
    <property type="entry name" value="SP"/>
    <property type="match status" value="1"/>
</dbReference>
<keyword evidence="6 8" id="KW-0472">Membrane</keyword>
<dbReference type="GO" id="GO:0016020">
    <property type="term" value="C:membrane"/>
    <property type="evidence" value="ECO:0007669"/>
    <property type="project" value="UniProtKB-SubCell"/>
</dbReference>
<feature type="transmembrane region" description="Helical" evidence="8">
    <location>
        <begin position="258"/>
        <end position="278"/>
    </location>
</feature>
<feature type="domain" description="Major facilitator superfamily (MFS) profile" evidence="10">
    <location>
        <begin position="1"/>
        <end position="405"/>
    </location>
</feature>
<name>A0A7R7XPI2_9EURO</name>
<evidence type="ECO:0000256" key="4">
    <source>
        <dbReference type="ARBA" id="ARBA00022692"/>
    </source>
</evidence>
<dbReference type="InterPro" id="IPR036259">
    <property type="entry name" value="MFS_trans_sf"/>
</dbReference>
<dbReference type="PROSITE" id="PS00216">
    <property type="entry name" value="SUGAR_TRANSPORT_1"/>
    <property type="match status" value="1"/>
</dbReference>
<dbReference type="GO" id="GO:0005351">
    <property type="term" value="F:carbohydrate:proton symporter activity"/>
    <property type="evidence" value="ECO:0007669"/>
    <property type="project" value="TreeGrafter"/>
</dbReference>
<dbReference type="GeneID" id="64975347"/>
<reference evidence="11" key="2">
    <citation type="submission" date="2021-02" db="EMBL/GenBank/DDBJ databases">
        <title>Aspergillus puulaauensis MK2 genome sequence.</title>
        <authorList>
            <person name="Futagami T."/>
            <person name="Mori K."/>
            <person name="Kadooka C."/>
            <person name="Tanaka T."/>
        </authorList>
    </citation>
    <scope>NUCLEOTIDE SEQUENCE</scope>
    <source>
        <strain evidence="11">MK2</strain>
    </source>
</reference>
<evidence type="ECO:0000256" key="9">
    <source>
        <dbReference type="SAM" id="SignalP"/>
    </source>
</evidence>
<comment type="subcellular location">
    <subcellularLocation>
        <location evidence="1">Membrane</location>
        <topology evidence="1">Multi-pass membrane protein</topology>
    </subcellularLocation>
</comment>
<dbReference type="InterPro" id="IPR005828">
    <property type="entry name" value="MFS_sugar_transport-like"/>
</dbReference>
<evidence type="ECO:0000256" key="6">
    <source>
        <dbReference type="ARBA" id="ARBA00023136"/>
    </source>
</evidence>
<feature type="transmembrane region" description="Helical" evidence="8">
    <location>
        <begin position="285"/>
        <end position="307"/>
    </location>
</feature>
<organism evidence="11 12">
    <name type="scientific">Aspergillus puulaauensis</name>
    <dbReference type="NCBI Taxonomy" id="1220207"/>
    <lineage>
        <taxon>Eukaryota</taxon>
        <taxon>Fungi</taxon>
        <taxon>Dikarya</taxon>
        <taxon>Ascomycota</taxon>
        <taxon>Pezizomycotina</taxon>
        <taxon>Eurotiomycetes</taxon>
        <taxon>Eurotiomycetidae</taxon>
        <taxon>Eurotiales</taxon>
        <taxon>Aspergillaceae</taxon>
        <taxon>Aspergillus</taxon>
    </lineage>
</organism>
<feature type="transmembrane region" description="Helical" evidence="8">
    <location>
        <begin position="131"/>
        <end position="152"/>
    </location>
</feature>
<dbReference type="InterPro" id="IPR005829">
    <property type="entry name" value="Sugar_transporter_CS"/>
</dbReference>
<dbReference type="EMBL" id="AP024447">
    <property type="protein sequence ID" value="BCS25342.1"/>
    <property type="molecule type" value="Genomic_DNA"/>
</dbReference>
<proteinExistence type="inferred from homology"/>
<keyword evidence="9" id="KW-0732">Signal</keyword>
<keyword evidence="5 8" id="KW-1133">Transmembrane helix</keyword>
<reference evidence="11" key="1">
    <citation type="submission" date="2021-01" db="EMBL/GenBank/DDBJ databases">
        <authorList>
            <consortium name="Aspergillus puulaauensis MK2 genome sequencing consortium"/>
            <person name="Kazuki M."/>
            <person name="Futagami T."/>
        </authorList>
    </citation>
    <scope>NUCLEOTIDE SEQUENCE</scope>
    <source>
        <strain evidence="11">MK2</strain>
    </source>
</reference>
<evidence type="ECO:0000256" key="1">
    <source>
        <dbReference type="ARBA" id="ARBA00004141"/>
    </source>
</evidence>